<dbReference type="Proteomes" id="UP001150238">
    <property type="component" value="Unassembled WGS sequence"/>
</dbReference>
<comment type="caution">
    <text evidence="2">The sequence shown here is derived from an EMBL/GenBank/DDBJ whole genome shotgun (WGS) entry which is preliminary data.</text>
</comment>
<dbReference type="EMBL" id="JANVFS010000016">
    <property type="protein sequence ID" value="KAJ4479672.1"/>
    <property type="molecule type" value="Genomic_DNA"/>
</dbReference>
<evidence type="ECO:0000256" key="1">
    <source>
        <dbReference type="SAM" id="MobiDB-lite"/>
    </source>
</evidence>
<dbReference type="AlphaFoldDB" id="A0A9W9ADQ2"/>
<evidence type="ECO:0000313" key="3">
    <source>
        <dbReference type="Proteomes" id="UP001150238"/>
    </source>
</evidence>
<evidence type="ECO:0000313" key="2">
    <source>
        <dbReference type="EMBL" id="KAJ4479672.1"/>
    </source>
</evidence>
<gene>
    <name evidence="2" type="ORF">C8J55DRAFT_560826</name>
</gene>
<reference evidence="2" key="1">
    <citation type="submission" date="2022-08" db="EMBL/GenBank/DDBJ databases">
        <authorList>
            <consortium name="DOE Joint Genome Institute"/>
            <person name="Min B."/>
            <person name="Riley R."/>
            <person name="Sierra-Patev S."/>
            <person name="Naranjo-Ortiz M."/>
            <person name="Looney B."/>
            <person name="Konkel Z."/>
            <person name="Slot J.C."/>
            <person name="Sakamoto Y."/>
            <person name="Steenwyk J.L."/>
            <person name="Rokas A."/>
            <person name="Carro J."/>
            <person name="Camarero S."/>
            <person name="Ferreira P."/>
            <person name="Molpeceres G."/>
            <person name="Ruiz-Duenas F.J."/>
            <person name="Serrano A."/>
            <person name="Henrissat B."/>
            <person name="Drula E."/>
            <person name="Hughes K.W."/>
            <person name="Mata J.L."/>
            <person name="Ishikawa N.K."/>
            <person name="Vargas-Isla R."/>
            <person name="Ushijima S."/>
            <person name="Smith C.A."/>
            <person name="Ahrendt S."/>
            <person name="Andreopoulos W."/>
            <person name="He G."/>
            <person name="Labutti K."/>
            <person name="Lipzen A."/>
            <person name="Ng V."/>
            <person name="Sandor L."/>
            <person name="Barry K."/>
            <person name="Martinez A.T."/>
            <person name="Xiao Y."/>
            <person name="Gibbons J.G."/>
            <person name="Terashima K."/>
            <person name="Hibbett D.S."/>
            <person name="Grigoriev I.V."/>
        </authorList>
    </citation>
    <scope>NUCLEOTIDE SEQUENCE</scope>
    <source>
        <strain evidence="2">Sp2 HRB7682 ss15</strain>
    </source>
</reference>
<sequence>MSTFIQQPFHLVHHPGCIPTFDHGLRQTVYVNIPTDQFGEPVSIEHIWRLRRLGGIHWEYYCNCTPPQNPPGVPARCYDVKKPSSPYFGRTYLGCGKTKKRCQWKVRLDQIFTAAKAHRRISPTPPASPTKSEFPDSEQFDDSFNDSFTQALAELEIKGSQASIQPSSVEQPILQDDNAFGKLLGGVPLSEEELAFLQTDDTSAEKAAGNVVGDGTLSEEIAEAIRELAIGNSEGNATLSTELEQGLRNLTLSDNEVATLYAGLDNMHMIWNEAEGEWQLPVAAYQELVAAFAGQDDVYVAPDGTVHFIPDYAPENTLSEGITGDNEYSGDELGDLTLVDALMNVGSDEFKLTPKPFNADDMDVDLAVELPSKYLSLDLTVEESSSPAAQPEVRQCGYIDLTAGEFFDRGKRKLVSLPEGHKMYVDLTLGGSLPHEITTPGSGTFEDPFDLTI</sequence>
<proteinExistence type="predicted"/>
<organism evidence="2 3">
    <name type="scientific">Lentinula lateritia</name>
    <dbReference type="NCBI Taxonomy" id="40482"/>
    <lineage>
        <taxon>Eukaryota</taxon>
        <taxon>Fungi</taxon>
        <taxon>Dikarya</taxon>
        <taxon>Basidiomycota</taxon>
        <taxon>Agaricomycotina</taxon>
        <taxon>Agaricomycetes</taxon>
        <taxon>Agaricomycetidae</taxon>
        <taxon>Agaricales</taxon>
        <taxon>Marasmiineae</taxon>
        <taxon>Omphalotaceae</taxon>
        <taxon>Lentinula</taxon>
    </lineage>
</organism>
<protein>
    <submittedName>
        <fullName evidence="2">Uncharacterized protein</fullName>
    </submittedName>
</protein>
<reference evidence="2" key="2">
    <citation type="journal article" date="2023" name="Proc. Natl. Acad. Sci. U.S.A.">
        <title>A global phylogenomic analysis of the shiitake genus Lentinula.</title>
        <authorList>
            <person name="Sierra-Patev S."/>
            <person name="Min B."/>
            <person name="Naranjo-Ortiz M."/>
            <person name="Looney B."/>
            <person name="Konkel Z."/>
            <person name="Slot J.C."/>
            <person name="Sakamoto Y."/>
            <person name="Steenwyk J.L."/>
            <person name="Rokas A."/>
            <person name="Carro J."/>
            <person name="Camarero S."/>
            <person name="Ferreira P."/>
            <person name="Molpeceres G."/>
            <person name="Ruiz-Duenas F.J."/>
            <person name="Serrano A."/>
            <person name="Henrissat B."/>
            <person name="Drula E."/>
            <person name="Hughes K.W."/>
            <person name="Mata J.L."/>
            <person name="Ishikawa N.K."/>
            <person name="Vargas-Isla R."/>
            <person name="Ushijima S."/>
            <person name="Smith C.A."/>
            <person name="Donoghue J."/>
            <person name="Ahrendt S."/>
            <person name="Andreopoulos W."/>
            <person name="He G."/>
            <person name="LaButti K."/>
            <person name="Lipzen A."/>
            <person name="Ng V."/>
            <person name="Riley R."/>
            <person name="Sandor L."/>
            <person name="Barry K."/>
            <person name="Martinez A.T."/>
            <person name="Xiao Y."/>
            <person name="Gibbons J.G."/>
            <person name="Terashima K."/>
            <person name="Grigoriev I.V."/>
            <person name="Hibbett D."/>
        </authorList>
    </citation>
    <scope>NUCLEOTIDE SEQUENCE</scope>
    <source>
        <strain evidence="2">Sp2 HRB7682 ss15</strain>
    </source>
</reference>
<name>A0A9W9ADQ2_9AGAR</name>
<accession>A0A9W9ADQ2</accession>
<feature type="region of interest" description="Disordered" evidence="1">
    <location>
        <begin position="118"/>
        <end position="140"/>
    </location>
</feature>